<dbReference type="RefSeq" id="WP_326089042.1">
    <property type="nucleotide sequence ID" value="NZ_JARLKZ010000009.1"/>
</dbReference>
<dbReference type="SUPFAM" id="SSF55729">
    <property type="entry name" value="Acyl-CoA N-acyltransferases (Nat)"/>
    <property type="match status" value="1"/>
</dbReference>
<dbReference type="Gene3D" id="3.40.630.30">
    <property type="match status" value="1"/>
</dbReference>
<sequence>MRHQVTDQWDEEMWLQAEPVYEEAFPEHGRKNKGIIVKMFERGLCALHVWYIQAAPVAMALTGMDSKENLLVIDYIAVSRRERGKGLGLACLEDLKRWAESRNCRGIVIEAEADPSEENAKRIAFWKKAGYTATDYVHTYIWVPETYKAMYVSLDVNNPIEPDDNGKNVFESILRYHEKAYRNKKQGGNH</sequence>
<protein>
    <submittedName>
        <fullName evidence="2">GNAT family N-acetyltransferase</fullName>
    </submittedName>
</protein>
<evidence type="ECO:0000313" key="2">
    <source>
        <dbReference type="EMBL" id="MEC0241309.1"/>
    </source>
</evidence>
<comment type="caution">
    <text evidence="2">The sequence shown here is derived from an EMBL/GenBank/DDBJ whole genome shotgun (WGS) entry which is preliminary data.</text>
</comment>
<proteinExistence type="predicted"/>
<dbReference type="EMBL" id="JARLKZ010000009">
    <property type="protein sequence ID" value="MEC0241309.1"/>
    <property type="molecule type" value="Genomic_DNA"/>
</dbReference>
<gene>
    <name evidence="2" type="ORF">P4H66_15815</name>
</gene>
<feature type="domain" description="N-acetyltransferase" evidence="1">
    <location>
        <begin position="1"/>
        <end position="153"/>
    </location>
</feature>
<dbReference type="Proteomes" id="UP001344632">
    <property type="component" value="Unassembled WGS sequence"/>
</dbReference>
<evidence type="ECO:0000259" key="1">
    <source>
        <dbReference type="PROSITE" id="PS51186"/>
    </source>
</evidence>
<organism evidence="2 3">
    <name type="scientific">Paenibacillus dokdonensis</name>
    <dbReference type="NCBI Taxonomy" id="2567944"/>
    <lineage>
        <taxon>Bacteria</taxon>
        <taxon>Bacillati</taxon>
        <taxon>Bacillota</taxon>
        <taxon>Bacilli</taxon>
        <taxon>Bacillales</taxon>
        <taxon>Paenibacillaceae</taxon>
        <taxon>Paenibacillus</taxon>
    </lineage>
</organism>
<dbReference type="CDD" id="cd04301">
    <property type="entry name" value="NAT_SF"/>
    <property type="match status" value="1"/>
</dbReference>
<evidence type="ECO:0000313" key="3">
    <source>
        <dbReference type="Proteomes" id="UP001344632"/>
    </source>
</evidence>
<accession>A0ABU6GNH5</accession>
<dbReference type="PROSITE" id="PS51186">
    <property type="entry name" value="GNAT"/>
    <property type="match status" value="1"/>
</dbReference>
<dbReference type="Pfam" id="PF00583">
    <property type="entry name" value="Acetyltransf_1"/>
    <property type="match status" value="1"/>
</dbReference>
<dbReference type="InterPro" id="IPR016181">
    <property type="entry name" value="Acyl_CoA_acyltransferase"/>
</dbReference>
<name>A0ABU6GNH5_9BACL</name>
<keyword evidence="3" id="KW-1185">Reference proteome</keyword>
<reference evidence="2 3" key="1">
    <citation type="submission" date="2023-03" db="EMBL/GenBank/DDBJ databases">
        <title>Bacillus Genome Sequencing.</title>
        <authorList>
            <person name="Dunlap C."/>
        </authorList>
    </citation>
    <scope>NUCLEOTIDE SEQUENCE [LARGE SCALE GENOMIC DNA]</scope>
    <source>
        <strain evidence="2 3">BD-525</strain>
    </source>
</reference>
<dbReference type="InterPro" id="IPR000182">
    <property type="entry name" value="GNAT_dom"/>
</dbReference>